<dbReference type="OrthoDB" id="3213154at2759"/>
<evidence type="ECO:0000256" key="4">
    <source>
        <dbReference type="SAM" id="Coils"/>
    </source>
</evidence>
<feature type="region of interest" description="Disordered" evidence="5">
    <location>
        <begin position="335"/>
        <end position="354"/>
    </location>
</feature>
<dbReference type="SMART" id="SM00398">
    <property type="entry name" value="HMG"/>
    <property type="match status" value="1"/>
</dbReference>
<dbReference type="EMBL" id="LSMT01000127">
    <property type="protein sequence ID" value="PFX26403.1"/>
    <property type="molecule type" value="Genomic_DNA"/>
</dbReference>
<dbReference type="InterPro" id="IPR036236">
    <property type="entry name" value="Znf_C2H2_sf"/>
</dbReference>
<dbReference type="CDD" id="cd21980">
    <property type="entry name" value="HMG-box_HMG20"/>
    <property type="match status" value="1"/>
</dbReference>
<evidence type="ECO:0000313" key="8">
    <source>
        <dbReference type="Proteomes" id="UP000225706"/>
    </source>
</evidence>
<dbReference type="InterPro" id="IPR051965">
    <property type="entry name" value="ChromReg_NeuronalGeneExpr"/>
</dbReference>
<feature type="DNA-binding region" description="HMG box" evidence="3">
    <location>
        <begin position="185"/>
        <end position="253"/>
    </location>
</feature>
<evidence type="ECO:0000256" key="1">
    <source>
        <dbReference type="ARBA" id="ARBA00023125"/>
    </source>
</evidence>
<sequence>METSPVTELSFMPTFSSNQESEGDKTSFETAASSVNCFAEVVVTQNYSDISRSVTIPGNGVATFAVSSSGALTCPGAVLNNQVTVVTVPESQLFAVQQPEQGDSIQQEADLNSEDDVTSVTASASNVTDPNELTINVLQPSTSLPDGSVLAEEASNTAPTEVKKRKGGWPKGKKRKKEFGDLNKPKAPITGYVRFINSRRSEVKQQHPHLQFSEITKILGLEWSNLLQEEKQKYLDEAEEDKKRYIEELKIYQQSEQYQAFIKRQSAKKLKSIVGVDTPEEVSSSLLLSEQVEDDSNELYCRVCNQFFSSLHNKKEHLFGKQHLLMLTGEFEREAEQNANGTEKVSNDSPDLAPCNTVSDTVGTSLISNESMVSISQFTEKFLEQNLNRELELRELRKVVLMSQEENMTLNKDMEELKNLLQKVEDDLGSVKAYGASLTAQLNSLRMVPTLFGVINF</sequence>
<dbReference type="PROSITE" id="PS50118">
    <property type="entry name" value="HMG_BOX_2"/>
    <property type="match status" value="1"/>
</dbReference>
<dbReference type="InterPro" id="IPR036910">
    <property type="entry name" value="HMG_box_dom_sf"/>
</dbReference>
<reference evidence="8" key="1">
    <citation type="journal article" date="2017" name="bioRxiv">
        <title>Comparative analysis of the genomes of Stylophora pistillata and Acropora digitifera provides evidence for extensive differences between species of corals.</title>
        <authorList>
            <person name="Voolstra C.R."/>
            <person name="Li Y."/>
            <person name="Liew Y.J."/>
            <person name="Baumgarten S."/>
            <person name="Zoccola D."/>
            <person name="Flot J.-F."/>
            <person name="Tambutte S."/>
            <person name="Allemand D."/>
            <person name="Aranda M."/>
        </authorList>
    </citation>
    <scope>NUCLEOTIDE SEQUENCE [LARGE SCALE GENOMIC DNA]</scope>
</reference>
<evidence type="ECO:0000256" key="5">
    <source>
        <dbReference type="SAM" id="MobiDB-lite"/>
    </source>
</evidence>
<dbReference type="GO" id="GO:0010468">
    <property type="term" value="P:regulation of gene expression"/>
    <property type="evidence" value="ECO:0007669"/>
    <property type="project" value="TreeGrafter"/>
</dbReference>
<feature type="region of interest" description="Disordered" evidence="5">
    <location>
        <begin position="152"/>
        <end position="183"/>
    </location>
</feature>
<evidence type="ECO:0000256" key="2">
    <source>
        <dbReference type="ARBA" id="ARBA00023242"/>
    </source>
</evidence>
<dbReference type="Gene3D" id="3.30.160.60">
    <property type="entry name" value="Classic Zinc Finger"/>
    <property type="match status" value="1"/>
</dbReference>
<evidence type="ECO:0000313" key="7">
    <source>
        <dbReference type="EMBL" id="PFX26403.1"/>
    </source>
</evidence>
<name>A0A2B4SBJ8_STYPI</name>
<dbReference type="PANTHER" id="PTHR46040:SF4">
    <property type="entry name" value="HMG BOX DOMAIN-CONTAINING PROTEIN"/>
    <property type="match status" value="1"/>
</dbReference>
<keyword evidence="8" id="KW-1185">Reference proteome</keyword>
<dbReference type="SUPFAM" id="SSF47095">
    <property type="entry name" value="HMG-box"/>
    <property type="match status" value="1"/>
</dbReference>
<feature type="region of interest" description="Disordered" evidence="5">
    <location>
        <begin position="1"/>
        <end position="25"/>
    </location>
</feature>
<dbReference type="Pfam" id="PF00505">
    <property type="entry name" value="HMG_box"/>
    <property type="match status" value="1"/>
</dbReference>
<dbReference type="GO" id="GO:0005634">
    <property type="term" value="C:nucleus"/>
    <property type="evidence" value="ECO:0007669"/>
    <property type="project" value="UniProtKB-UniRule"/>
</dbReference>
<feature type="coiled-coil region" evidence="4">
    <location>
        <begin position="400"/>
        <end position="434"/>
    </location>
</feature>
<organism evidence="7 8">
    <name type="scientific">Stylophora pistillata</name>
    <name type="common">Smooth cauliflower coral</name>
    <dbReference type="NCBI Taxonomy" id="50429"/>
    <lineage>
        <taxon>Eukaryota</taxon>
        <taxon>Metazoa</taxon>
        <taxon>Cnidaria</taxon>
        <taxon>Anthozoa</taxon>
        <taxon>Hexacorallia</taxon>
        <taxon>Scleractinia</taxon>
        <taxon>Astrocoeniina</taxon>
        <taxon>Pocilloporidae</taxon>
        <taxon>Stylophora</taxon>
    </lineage>
</organism>
<keyword evidence="4" id="KW-0175">Coiled coil</keyword>
<dbReference type="STRING" id="50429.A0A2B4SBJ8"/>
<comment type="caution">
    <text evidence="7">The sequence shown here is derived from an EMBL/GenBank/DDBJ whole genome shotgun (WGS) entry which is preliminary data.</text>
</comment>
<feature type="compositionally biased region" description="Polar residues" evidence="5">
    <location>
        <begin position="337"/>
        <end position="349"/>
    </location>
</feature>
<dbReference type="Gene3D" id="1.10.30.10">
    <property type="entry name" value="High mobility group box domain"/>
    <property type="match status" value="1"/>
</dbReference>
<dbReference type="GO" id="GO:0003677">
    <property type="term" value="F:DNA binding"/>
    <property type="evidence" value="ECO:0007669"/>
    <property type="project" value="UniProtKB-UniRule"/>
</dbReference>
<accession>A0A2B4SBJ8</accession>
<feature type="coiled-coil region" evidence="4">
    <location>
        <begin position="224"/>
        <end position="255"/>
    </location>
</feature>
<dbReference type="PANTHER" id="PTHR46040">
    <property type="entry name" value="HIGH MOBILITY GROUP PROTEIN 2"/>
    <property type="match status" value="1"/>
</dbReference>
<dbReference type="AlphaFoldDB" id="A0A2B4SBJ8"/>
<keyword evidence="2 3" id="KW-0539">Nucleus</keyword>
<dbReference type="Proteomes" id="UP000225706">
    <property type="component" value="Unassembled WGS sequence"/>
</dbReference>
<feature type="compositionally biased region" description="Polar residues" evidence="5">
    <location>
        <begin position="1"/>
        <end position="20"/>
    </location>
</feature>
<evidence type="ECO:0000259" key="6">
    <source>
        <dbReference type="PROSITE" id="PS50118"/>
    </source>
</evidence>
<protein>
    <submittedName>
        <fullName evidence="7">High mobility group protein 20A</fullName>
    </submittedName>
</protein>
<gene>
    <name evidence="7" type="primary">HMG20A</name>
    <name evidence="7" type="ORF">AWC38_SpisGene8936</name>
</gene>
<keyword evidence="1 3" id="KW-0238">DNA-binding</keyword>
<dbReference type="InterPro" id="IPR009071">
    <property type="entry name" value="HMG_box_dom"/>
</dbReference>
<evidence type="ECO:0000256" key="3">
    <source>
        <dbReference type="PROSITE-ProRule" id="PRU00267"/>
    </source>
</evidence>
<proteinExistence type="predicted"/>
<feature type="compositionally biased region" description="Basic residues" evidence="5">
    <location>
        <begin position="163"/>
        <end position="177"/>
    </location>
</feature>
<dbReference type="SUPFAM" id="SSF57667">
    <property type="entry name" value="beta-beta-alpha zinc fingers"/>
    <property type="match status" value="1"/>
</dbReference>
<feature type="domain" description="HMG box" evidence="6">
    <location>
        <begin position="185"/>
        <end position="253"/>
    </location>
</feature>